<dbReference type="Proteomes" id="UP000015101">
    <property type="component" value="Unassembled WGS sequence"/>
</dbReference>
<dbReference type="OrthoDB" id="10256043at2759"/>
<proteinExistence type="predicted"/>
<dbReference type="Pfam" id="PF09744">
    <property type="entry name" value="RH1"/>
    <property type="match status" value="1"/>
</dbReference>
<dbReference type="Gene3D" id="1.20.58.1770">
    <property type="match status" value="1"/>
</dbReference>
<dbReference type="HOGENOM" id="CLU_100064_1_0_1"/>
<feature type="coiled-coil region" evidence="1">
    <location>
        <begin position="42"/>
        <end position="115"/>
    </location>
</feature>
<evidence type="ECO:0000256" key="1">
    <source>
        <dbReference type="SAM" id="Coils"/>
    </source>
</evidence>
<dbReference type="eggNOG" id="KOG2077">
    <property type="taxonomic scope" value="Eukaryota"/>
</dbReference>
<organism evidence="4 5">
    <name type="scientific">Helobdella robusta</name>
    <name type="common">Californian leech</name>
    <dbReference type="NCBI Taxonomy" id="6412"/>
    <lineage>
        <taxon>Eukaryota</taxon>
        <taxon>Metazoa</taxon>
        <taxon>Spiralia</taxon>
        <taxon>Lophotrochozoa</taxon>
        <taxon>Annelida</taxon>
        <taxon>Clitellata</taxon>
        <taxon>Hirudinea</taxon>
        <taxon>Rhynchobdellida</taxon>
        <taxon>Glossiphoniidae</taxon>
        <taxon>Helobdella</taxon>
    </lineage>
</organism>
<dbReference type="CTD" id="20214397"/>
<accession>T1FZZ9</accession>
<evidence type="ECO:0000313" key="3">
    <source>
        <dbReference type="EMBL" id="ESN92965.1"/>
    </source>
</evidence>
<reference evidence="3 5" key="2">
    <citation type="journal article" date="2013" name="Nature">
        <title>Insights into bilaterian evolution from three spiralian genomes.</title>
        <authorList>
            <person name="Simakov O."/>
            <person name="Marletaz F."/>
            <person name="Cho S.J."/>
            <person name="Edsinger-Gonzales E."/>
            <person name="Havlak P."/>
            <person name="Hellsten U."/>
            <person name="Kuo D.H."/>
            <person name="Larsson T."/>
            <person name="Lv J."/>
            <person name="Arendt D."/>
            <person name="Savage R."/>
            <person name="Osoegawa K."/>
            <person name="de Jong P."/>
            <person name="Grimwood J."/>
            <person name="Chapman J.A."/>
            <person name="Shapiro H."/>
            <person name="Aerts A."/>
            <person name="Otillar R.P."/>
            <person name="Terry A.Y."/>
            <person name="Boore J.L."/>
            <person name="Grigoriev I.V."/>
            <person name="Lindberg D.R."/>
            <person name="Seaver E.C."/>
            <person name="Weisblat D.A."/>
            <person name="Putnam N.H."/>
            <person name="Rokhsar D.S."/>
        </authorList>
    </citation>
    <scope>NUCLEOTIDE SEQUENCE</scope>
</reference>
<evidence type="ECO:0000313" key="5">
    <source>
        <dbReference type="Proteomes" id="UP000015101"/>
    </source>
</evidence>
<dbReference type="PANTHER" id="PTHR13886:SF4">
    <property type="entry name" value="JNK-INTERACTING PROTEIN 3"/>
    <property type="match status" value="1"/>
</dbReference>
<sequence>MSDRVQAVATNIYREFERMIPTYGEDVVKDMMPHIVTILESLDSAFKENQEKEAELELCKDDNEQLMSQYEREKQLRKSADQKLLAIEDSLEEERKEMNDRMEQLQLNLKAHELKSKNSHDHSKM</sequence>
<dbReference type="RefSeq" id="XP_009028874.1">
    <property type="nucleotide sequence ID" value="XM_009030626.1"/>
</dbReference>
<dbReference type="InterPro" id="IPR034743">
    <property type="entry name" value="RH1"/>
</dbReference>
<reference evidence="4" key="3">
    <citation type="submission" date="2015-06" db="UniProtKB">
        <authorList>
            <consortium name="EnsemblMetazoa"/>
        </authorList>
    </citation>
    <scope>IDENTIFICATION</scope>
</reference>
<reference evidence="5" key="1">
    <citation type="submission" date="2012-12" db="EMBL/GenBank/DDBJ databases">
        <authorList>
            <person name="Hellsten U."/>
            <person name="Grimwood J."/>
            <person name="Chapman J.A."/>
            <person name="Shapiro H."/>
            <person name="Aerts A."/>
            <person name="Otillar R.P."/>
            <person name="Terry A.Y."/>
            <person name="Boore J.L."/>
            <person name="Simakov O."/>
            <person name="Marletaz F."/>
            <person name="Cho S.-J."/>
            <person name="Edsinger-Gonzales E."/>
            <person name="Havlak P."/>
            <person name="Kuo D.-H."/>
            <person name="Larsson T."/>
            <person name="Lv J."/>
            <person name="Arendt D."/>
            <person name="Savage R."/>
            <person name="Osoegawa K."/>
            <person name="de Jong P."/>
            <person name="Lindberg D.R."/>
            <person name="Seaver E.C."/>
            <person name="Weisblat D.A."/>
            <person name="Putnam N.H."/>
            <person name="Grigoriev I.V."/>
            <person name="Rokhsar D.S."/>
        </authorList>
    </citation>
    <scope>NUCLEOTIDE SEQUENCE</scope>
</reference>
<dbReference type="InterPro" id="IPR039911">
    <property type="entry name" value="JIP3/JIP4"/>
</dbReference>
<dbReference type="EnsemblMetazoa" id="HelroT69924">
    <property type="protein sequence ID" value="HelroP69924"/>
    <property type="gene ID" value="HelroG69924"/>
</dbReference>
<gene>
    <name evidence="4" type="primary">20214397</name>
    <name evidence="3" type="ORF">HELRODRAFT_69924</name>
</gene>
<dbReference type="InParanoid" id="T1FZZ9"/>
<dbReference type="STRING" id="6412.T1FZZ9"/>
<dbReference type="AlphaFoldDB" id="T1FZZ9"/>
<dbReference type="EMBL" id="KB097639">
    <property type="protein sequence ID" value="ESN92965.1"/>
    <property type="molecule type" value="Genomic_DNA"/>
</dbReference>
<dbReference type="PROSITE" id="PS51776">
    <property type="entry name" value="RH1"/>
    <property type="match status" value="1"/>
</dbReference>
<dbReference type="GO" id="GO:0005078">
    <property type="term" value="F:MAP-kinase scaffold activity"/>
    <property type="evidence" value="ECO:0007669"/>
    <property type="project" value="InterPro"/>
</dbReference>
<dbReference type="GeneID" id="20214397"/>
<feature type="domain" description="RH1" evidence="2">
    <location>
        <begin position="1"/>
        <end position="76"/>
    </location>
</feature>
<dbReference type="OMA" id="GSAMMSE"/>
<dbReference type="EMBL" id="AMQM01001944">
    <property type="status" value="NOT_ANNOTATED_CDS"/>
    <property type="molecule type" value="Genomic_DNA"/>
</dbReference>
<name>T1FZZ9_HELRO</name>
<dbReference type="KEGG" id="hro:HELRODRAFT_69924"/>
<keyword evidence="1" id="KW-0175">Coiled coil</keyword>
<evidence type="ECO:0000313" key="4">
    <source>
        <dbReference type="EnsemblMetazoa" id="HelroP69924"/>
    </source>
</evidence>
<evidence type="ECO:0000259" key="2">
    <source>
        <dbReference type="PROSITE" id="PS51776"/>
    </source>
</evidence>
<dbReference type="PANTHER" id="PTHR13886">
    <property type="entry name" value="JNK/SAPK-ASSOCIATED PROTEIN"/>
    <property type="match status" value="1"/>
</dbReference>
<protein>
    <recommendedName>
        <fullName evidence="2">RH1 domain-containing protein</fullName>
    </recommendedName>
</protein>
<keyword evidence="5" id="KW-1185">Reference proteome</keyword>